<keyword evidence="2" id="KW-0472">Membrane</keyword>
<accession>A0AAP9TXG7</accession>
<feature type="transmembrane region" description="Helical" evidence="2">
    <location>
        <begin position="39"/>
        <end position="62"/>
    </location>
</feature>
<keyword evidence="2" id="KW-0812">Transmembrane</keyword>
<gene>
    <name evidence="3" type="ORF">HV178_14485</name>
</gene>
<name>A0AAP9TXG7_CITFR</name>
<keyword evidence="2" id="KW-1133">Transmembrane helix</keyword>
<feature type="coiled-coil region" evidence="1">
    <location>
        <begin position="176"/>
        <end position="210"/>
    </location>
</feature>
<dbReference type="RefSeq" id="WP_101739823.1">
    <property type="nucleotide sequence ID" value="NZ_CP056573.1"/>
</dbReference>
<keyword evidence="1" id="KW-0175">Coiled coil</keyword>
<evidence type="ECO:0000256" key="1">
    <source>
        <dbReference type="SAM" id="Coils"/>
    </source>
</evidence>
<organism evidence="3 4">
    <name type="scientific">Citrobacter freundii</name>
    <dbReference type="NCBI Taxonomy" id="546"/>
    <lineage>
        <taxon>Bacteria</taxon>
        <taxon>Pseudomonadati</taxon>
        <taxon>Pseudomonadota</taxon>
        <taxon>Gammaproteobacteria</taxon>
        <taxon>Enterobacterales</taxon>
        <taxon>Enterobacteriaceae</taxon>
        <taxon>Citrobacter</taxon>
        <taxon>Citrobacter freundii complex</taxon>
    </lineage>
</organism>
<evidence type="ECO:0000313" key="3">
    <source>
        <dbReference type="EMBL" id="QLV31108.1"/>
    </source>
</evidence>
<evidence type="ECO:0000256" key="2">
    <source>
        <dbReference type="SAM" id="Phobius"/>
    </source>
</evidence>
<reference evidence="4" key="1">
    <citation type="submission" date="2020-06" db="EMBL/GenBank/DDBJ databases">
        <title>REHAB project genomes.</title>
        <authorList>
            <person name="Shaw L.P."/>
        </authorList>
    </citation>
    <scope>NUCLEOTIDE SEQUENCE [LARGE SCALE GENOMIC DNA]</scope>
    <source>
        <strain evidence="4">RHBSTW-00370</strain>
    </source>
</reference>
<sequence>MAWQGIPFKFIGENYNSLVLAVNKIPDIVLKSDPDYTTVIITGVVSLVAGIIPAGIAVYTFVKNTRIIKDERVAQQSFLKAEREEQQRFLQEERASQVSSMEKDRETQRDIAEQNFNMEVLSANRQAWINNLRDLLSEYVTLSPDLLRAQNEFIIYYSSYENIVSNTKNRFAAHDVIEEQKQLESASVKLEVARENLNSKKEKERLLTAKIKLMLNPSESWYGEIIIIFNSVSIIYNSLNIGNKDSFFDKNIQMIDTIDNLVGLSQKLLKYEWERVKKGV</sequence>
<dbReference type="EMBL" id="CP056573">
    <property type="protein sequence ID" value="QLV31108.1"/>
    <property type="molecule type" value="Genomic_DNA"/>
</dbReference>
<dbReference type="AlphaFoldDB" id="A0AAP9TXG7"/>
<dbReference type="Proteomes" id="UP000512222">
    <property type="component" value="Chromosome"/>
</dbReference>
<protein>
    <submittedName>
        <fullName evidence="3">Uncharacterized protein</fullName>
    </submittedName>
</protein>
<evidence type="ECO:0000313" key="4">
    <source>
        <dbReference type="Proteomes" id="UP000512222"/>
    </source>
</evidence>
<proteinExistence type="predicted"/>